<dbReference type="InterPro" id="IPR017475">
    <property type="entry name" value="EPS_sugar_tfrase"/>
</dbReference>
<feature type="transmembrane region" description="Helical" evidence="8">
    <location>
        <begin position="144"/>
        <end position="161"/>
    </location>
</feature>
<dbReference type="AlphaFoldDB" id="A0A8J7DT60"/>
<comment type="subcellular location">
    <subcellularLocation>
        <location evidence="1">Membrane</location>
        <topology evidence="1">Multi-pass membrane protein</topology>
    </subcellularLocation>
</comment>
<evidence type="ECO:0000256" key="2">
    <source>
        <dbReference type="ARBA" id="ARBA00006464"/>
    </source>
</evidence>
<feature type="domain" description="Bacterial sugar transferase" evidence="9">
    <location>
        <begin position="299"/>
        <end position="488"/>
    </location>
</feature>
<evidence type="ECO:0000259" key="9">
    <source>
        <dbReference type="Pfam" id="PF02397"/>
    </source>
</evidence>
<feature type="transmembrane region" description="Helical" evidence="8">
    <location>
        <begin position="114"/>
        <end position="132"/>
    </location>
</feature>
<dbReference type="GO" id="GO:0016780">
    <property type="term" value="F:phosphotransferase activity, for other substituted phosphate groups"/>
    <property type="evidence" value="ECO:0007669"/>
    <property type="project" value="TreeGrafter"/>
</dbReference>
<dbReference type="EMBL" id="JADEWZ010000006">
    <property type="protein sequence ID" value="MBE9115402.1"/>
    <property type="molecule type" value="Genomic_DNA"/>
</dbReference>
<feature type="transmembrane region" description="Helical" evidence="8">
    <location>
        <begin position="83"/>
        <end position="102"/>
    </location>
</feature>
<evidence type="ECO:0000256" key="8">
    <source>
        <dbReference type="SAM" id="Phobius"/>
    </source>
</evidence>
<keyword evidence="5 8" id="KW-1133">Transmembrane helix</keyword>
<comment type="caution">
    <text evidence="10">The sequence shown here is derived from an EMBL/GenBank/DDBJ whole genome shotgun (WGS) entry which is preliminary data.</text>
</comment>
<evidence type="ECO:0000256" key="7">
    <source>
        <dbReference type="SAM" id="MobiDB-lite"/>
    </source>
</evidence>
<keyword evidence="11" id="KW-1185">Reference proteome</keyword>
<dbReference type="InterPro" id="IPR003362">
    <property type="entry name" value="Bact_transf"/>
</dbReference>
<evidence type="ECO:0000256" key="1">
    <source>
        <dbReference type="ARBA" id="ARBA00004141"/>
    </source>
</evidence>
<evidence type="ECO:0000256" key="4">
    <source>
        <dbReference type="ARBA" id="ARBA00022692"/>
    </source>
</evidence>
<evidence type="ECO:0000256" key="6">
    <source>
        <dbReference type="ARBA" id="ARBA00023136"/>
    </source>
</evidence>
<keyword evidence="6 8" id="KW-0472">Membrane</keyword>
<dbReference type="NCBIfam" id="TIGR03025">
    <property type="entry name" value="EPS_sugtrans"/>
    <property type="match status" value="1"/>
</dbReference>
<evidence type="ECO:0000256" key="5">
    <source>
        <dbReference type="ARBA" id="ARBA00022989"/>
    </source>
</evidence>
<dbReference type="GO" id="GO:0016020">
    <property type="term" value="C:membrane"/>
    <property type="evidence" value="ECO:0007669"/>
    <property type="project" value="UniProtKB-SubCell"/>
</dbReference>
<feature type="transmembrane region" description="Helical" evidence="8">
    <location>
        <begin position="304"/>
        <end position="325"/>
    </location>
</feature>
<comment type="similarity">
    <text evidence="2">Belongs to the bacterial sugar transferase family.</text>
</comment>
<organism evidence="10 11">
    <name type="scientific">Lusitaniella coriacea LEGE 07157</name>
    <dbReference type="NCBI Taxonomy" id="945747"/>
    <lineage>
        <taxon>Bacteria</taxon>
        <taxon>Bacillati</taxon>
        <taxon>Cyanobacteriota</taxon>
        <taxon>Cyanophyceae</taxon>
        <taxon>Spirulinales</taxon>
        <taxon>Lusitaniellaceae</taxon>
        <taxon>Lusitaniella</taxon>
    </lineage>
</organism>
<reference evidence="10" key="1">
    <citation type="submission" date="2020-10" db="EMBL/GenBank/DDBJ databases">
        <authorList>
            <person name="Castelo-Branco R."/>
            <person name="Eusebio N."/>
            <person name="Adriana R."/>
            <person name="Vieira A."/>
            <person name="Brugerolle De Fraissinette N."/>
            <person name="Rezende De Castro R."/>
            <person name="Schneider M.P."/>
            <person name="Vasconcelos V."/>
            <person name="Leao P.N."/>
        </authorList>
    </citation>
    <scope>NUCLEOTIDE SEQUENCE</scope>
    <source>
        <strain evidence="10">LEGE 07157</strain>
    </source>
</reference>
<evidence type="ECO:0000313" key="11">
    <source>
        <dbReference type="Proteomes" id="UP000654482"/>
    </source>
</evidence>
<feature type="transmembrane region" description="Helical" evidence="8">
    <location>
        <begin position="39"/>
        <end position="60"/>
    </location>
</feature>
<accession>A0A8J7DT60</accession>
<dbReference type="PANTHER" id="PTHR30576:SF23">
    <property type="entry name" value="GLUCOSYLTRANSFERASE"/>
    <property type="match status" value="1"/>
</dbReference>
<dbReference type="PANTHER" id="PTHR30576">
    <property type="entry name" value="COLANIC BIOSYNTHESIS UDP-GLUCOSE LIPID CARRIER TRANSFERASE"/>
    <property type="match status" value="1"/>
</dbReference>
<dbReference type="Pfam" id="PF02397">
    <property type="entry name" value="Bac_transf"/>
    <property type="match status" value="1"/>
</dbReference>
<proteinExistence type="inferred from homology"/>
<evidence type="ECO:0000313" key="10">
    <source>
        <dbReference type="EMBL" id="MBE9115402.1"/>
    </source>
</evidence>
<gene>
    <name evidence="10" type="ORF">IQ249_05760</name>
</gene>
<dbReference type="Pfam" id="PF13727">
    <property type="entry name" value="CoA_binding_3"/>
    <property type="match status" value="1"/>
</dbReference>
<name>A0A8J7DT60_9CYAN</name>
<protein>
    <submittedName>
        <fullName evidence="10">Sugar transferase</fullName>
    </submittedName>
</protein>
<keyword evidence="4 8" id="KW-0812">Transmembrane</keyword>
<dbReference type="Proteomes" id="UP000654482">
    <property type="component" value="Unassembled WGS sequence"/>
</dbReference>
<sequence>MPDPVYHSKQSTPPPKRDLRAPRSFHFGRGTGVGIFRSLAFVLLDTILLSLSWIAATGIVERVDWLQSVESFSLLTSTPGRPAFLWPILVITQATLASAGLYDERESRRQFARLLKSLTLAQAILILMAFLYEPGLIVSRSTFVLAWLFSILFVVSGRLLAETTITMLRQTGTVSRPIYLVGTLRDRLIAHIALKLISNKEFKIIGQLDLTEQSNRARWPQILNEIAEQGVGEIFVCSWQSVEDPIAFYWSLKSRGIHLRILPIGLEVPHQSPKIEMIGGLLSIQFQPPALVGGDFWTKRIFDLVVSSLVLLLSAPLFLTIALLIKLDSPGPIFYRQTRVGLRGRHIKVWKFRTMVINAEQLMKELEAKNEIKGGVLFKMKDDPRITKVGKFLRRYSLDEIPQLINVLFGQMSLVGPRPLPLRDVEGFAPHHHFRHNVMPGITGLWQVRGRSDITDFDDAFKLDMLYIQNWSLALDFQILIKTVQVVLGSKGAY</sequence>
<keyword evidence="3 10" id="KW-0808">Transferase</keyword>
<evidence type="ECO:0000256" key="3">
    <source>
        <dbReference type="ARBA" id="ARBA00022679"/>
    </source>
</evidence>
<feature type="region of interest" description="Disordered" evidence="7">
    <location>
        <begin position="1"/>
        <end position="21"/>
    </location>
</feature>